<evidence type="ECO:0000256" key="4">
    <source>
        <dbReference type="ARBA" id="ARBA00022741"/>
    </source>
</evidence>
<dbReference type="Gene3D" id="3.30.200.20">
    <property type="entry name" value="Phosphorylase Kinase, domain 1"/>
    <property type="match status" value="1"/>
</dbReference>
<evidence type="ECO:0000256" key="3">
    <source>
        <dbReference type="ARBA" id="ARBA00022679"/>
    </source>
</evidence>
<dbReference type="InterPro" id="IPR011009">
    <property type="entry name" value="Kinase-like_dom_sf"/>
</dbReference>
<evidence type="ECO:0000256" key="5">
    <source>
        <dbReference type="ARBA" id="ARBA00022777"/>
    </source>
</evidence>
<dbReference type="InterPro" id="IPR000719">
    <property type="entry name" value="Prot_kinase_dom"/>
</dbReference>
<dbReference type="PROSITE" id="PS50011">
    <property type="entry name" value="PROTEIN_KINASE_DOM"/>
    <property type="match status" value="1"/>
</dbReference>
<keyword evidence="9" id="KW-0812">Transmembrane</keyword>
<feature type="binding site" evidence="7">
    <location>
        <position position="42"/>
    </location>
    <ligand>
        <name>ATP</name>
        <dbReference type="ChEBI" id="CHEBI:30616"/>
    </ligand>
</feature>
<dbReference type="CDD" id="cd14014">
    <property type="entry name" value="STKc_PknB_like"/>
    <property type="match status" value="1"/>
</dbReference>
<dbReference type="EMBL" id="BAAANN010000028">
    <property type="protein sequence ID" value="GAA1976553.1"/>
    <property type="molecule type" value="Genomic_DNA"/>
</dbReference>
<feature type="compositionally biased region" description="Pro residues" evidence="8">
    <location>
        <begin position="316"/>
        <end position="331"/>
    </location>
</feature>
<comment type="caution">
    <text evidence="11">The sequence shown here is derived from an EMBL/GenBank/DDBJ whole genome shotgun (WGS) entry which is preliminary data.</text>
</comment>
<dbReference type="PANTHER" id="PTHR43289:SF6">
    <property type="entry name" value="SERINE_THREONINE-PROTEIN KINASE NEKL-3"/>
    <property type="match status" value="1"/>
</dbReference>
<name>A0ABP5DCW1_9PSEU</name>
<dbReference type="SUPFAM" id="SSF56112">
    <property type="entry name" value="Protein kinase-like (PK-like)"/>
    <property type="match status" value="1"/>
</dbReference>
<evidence type="ECO:0000256" key="7">
    <source>
        <dbReference type="PROSITE-ProRule" id="PRU10141"/>
    </source>
</evidence>
<evidence type="ECO:0000259" key="10">
    <source>
        <dbReference type="PROSITE" id="PS50011"/>
    </source>
</evidence>
<dbReference type="Gene3D" id="1.10.510.10">
    <property type="entry name" value="Transferase(Phosphotransferase) domain 1"/>
    <property type="match status" value="1"/>
</dbReference>
<protein>
    <recommendedName>
        <fullName evidence="1">non-specific serine/threonine protein kinase</fullName>
        <ecNumber evidence="1">2.7.11.1</ecNumber>
    </recommendedName>
</protein>
<keyword evidence="6 7" id="KW-0067">ATP-binding</keyword>
<dbReference type="InterPro" id="IPR008266">
    <property type="entry name" value="Tyr_kinase_AS"/>
</dbReference>
<dbReference type="PROSITE" id="PS00107">
    <property type="entry name" value="PROTEIN_KINASE_ATP"/>
    <property type="match status" value="1"/>
</dbReference>
<organism evidence="11 12">
    <name type="scientific">Amycolatopsis minnesotensis</name>
    <dbReference type="NCBI Taxonomy" id="337894"/>
    <lineage>
        <taxon>Bacteria</taxon>
        <taxon>Bacillati</taxon>
        <taxon>Actinomycetota</taxon>
        <taxon>Actinomycetes</taxon>
        <taxon>Pseudonocardiales</taxon>
        <taxon>Pseudonocardiaceae</taxon>
        <taxon>Amycolatopsis</taxon>
    </lineage>
</organism>
<gene>
    <name evidence="11" type="ORF">GCM10009754_60260</name>
</gene>
<dbReference type="EC" id="2.7.11.1" evidence="1"/>
<evidence type="ECO:0000256" key="2">
    <source>
        <dbReference type="ARBA" id="ARBA00022527"/>
    </source>
</evidence>
<keyword evidence="4 7" id="KW-0547">Nucleotide-binding</keyword>
<dbReference type="RefSeq" id="WP_344426369.1">
    <property type="nucleotide sequence ID" value="NZ_BAAANN010000028.1"/>
</dbReference>
<accession>A0ABP5DCW1</accession>
<feature type="transmembrane region" description="Helical" evidence="9">
    <location>
        <begin position="292"/>
        <end position="311"/>
    </location>
</feature>
<keyword evidence="2" id="KW-0723">Serine/threonine-protein kinase</keyword>
<sequence>MTIRAGALIAGRYRLDEQIGSGGMGVVWKATDSELDRVVAVKLAHAHHDDAQLRRLQDEAKIAAGLSHPHIVTLFDLVLDESACWLVMEYVPSRNLGEVLDADGALPAAEVVRIGAQLASALETVHARGIVHGDVAPRNVLIAENGTAKLTDFGVSRAVWSDETVTDSGLVRGTPAYLPPELAAGGEPSRASDLFSLGATLFAAAEGVSPLGTAGNPLAFVHRSAGGKIAAPTVGGPLGATLSRLLSVKPGARPTAAETVALLRDAGEPGAATRHAGAPARAGLGRFRGKRFIAIAAAIVAAAAITTVVVLTQRETPPPPAAQPSQPPAPAPSGVLGDPRSVDPCGLTDAAALSRFGDTMVFGDAANFSRCDVMVQIDGNDVADVKIQLENPSDPEPGPDQRIEHRGDITVVSNPRSGKRCERTLLLPDRYGVSVIVEQVRATPVDVCAAADTATGSAVETASKGQLPRRKNPPPPNSIAQADACTLLDSAALSHVPGAEPRGDAEFGNWGCRWNTPDGYVDLRFDRHPELSSADGTRTQLAGHTVYVEPGGDGDTTCVAKIVHRTYTNADGDQTTELALLEVEGDSAASILCDQAKTLATTAAGKMPAT</sequence>
<evidence type="ECO:0000256" key="1">
    <source>
        <dbReference type="ARBA" id="ARBA00012513"/>
    </source>
</evidence>
<keyword evidence="9" id="KW-1133">Transmembrane helix</keyword>
<feature type="region of interest" description="Disordered" evidence="8">
    <location>
        <begin position="454"/>
        <end position="481"/>
    </location>
</feature>
<evidence type="ECO:0000313" key="12">
    <source>
        <dbReference type="Proteomes" id="UP001501116"/>
    </source>
</evidence>
<evidence type="ECO:0000313" key="11">
    <source>
        <dbReference type="EMBL" id="GAA1976553.1"/>
    </source>
</evidence>
<feature type="region of interest" description="Disordered" evidence="8">
    <location>
        <begin position="315"/>
        <end position="342"/>
    </location>
</feature>
<feature type="domain" description="Protein kinase" evidence="10">
    <location>
        <begin position="13"/>
        <end position="271"/>
    </location>
</feature>
<evidence type="ECO:0000256" key="9">
    <source>
        <dbReference type="SAM" id="Phobius"/>
    </source>
</evidence>
<dbReference type="Proteomes" id="UP001501116">
    <property type="component" value="Unassembled WGS sequence"/>
</dbReference>
<keyword evidence="12" id="KW-1185">Reference proteome</keyword>
<evidence type="ECO:0000256" key="8">
    <source>
        <dbReference type="SAM" id="MobiDB-lite"/>
    </source>
</evidence>
<keyword evidence="3" id="KW-0808">Transferase</keyword>
<dbReference type="Pfam" id="PF00069">
    <property type="entry name" value="Pkinase"/>
    <property type="match status" value="1"/>
</dbReference>
<proteinExistence type="predicted"/>
<reference evidence="12" key="1">
    <citation type="journal article" date="2019" name="Int. J. Syst. Evol. Microbiol.">
        <title>The Global Catalogue of Microorganisms (GCM) 10K type strain sequencing project: providing services to taxonomists for standard genome sequencing and annotation.</title>
        <authorList>
            <consortium name="The Broad Institute Genomics Platform"/>
            <consortium name="The Broad Institute Genome Sequencing Center for Infectious Disease"/>
            <person name="Wu L."/>
            <person name="Ma J."/>
        </authorList>
    </citation>
    <scope>NUCLEOTIDE SEQUENCE [LARGE SCALE GENOMIC DNA]</scope>
    <source>
        <strain evidence="12">JCM 14545</strain>
    </source>
</reference>
<keyword evidence="9" id="KW-0472">Membrane</keyword>
<dbReference type="InterPro" id="IPR017441">
    <property type="entry name" value="Protein_kinase_ATP_BS"/>
</dbReference>
<feature type="compositionally biased region" description="Polar residues" evidence="8">
    <location>
        <begin position="454"/>
        <end position="464"/>
    </location>
</feature>
<keyword evidence="5" id="KW-0418">Kinase</keyword>
<dbReference type="PANTHER" id="PTHR43289">
    <property type="entry name" value="MITOGEN-ACTIVATED PROTEIN KINASE KINASE KINASE 20-RELATED"/>
    <property type="match status" value="1"/>
</dbReference>
<evidence type="ECO:0000256" key="6">
    <source>
        <dbReference type="ARBA" id="ARBA00022840"/>
    </source>
</evidence>
<dbReference type="PROSITE" id="PS00109">
    <property type="entry name" value="PROTEIN_KINASE_TYR"/>
    <property type="match status" value="1"/>
</dbReference>